<protein>
    <recommendedName>
        <fullName evidence="1">Pseudouridine synthase I TruA alpha/beta domain-containing protein</fullName>
    </recommendedName>
</protein>
<dbReference type="InterPro" id="IPR020095">
    <property type="entry name" value="PsdUridine_synth_TruA_C"/>
</dbReference>
<dbReference type="EMBL" id="BARU01005131">
    <property type="protein sequence ID" value="GAH27177.1"/>
    <property type="molecule type" value="Genomic_DNA"/>
</dbReference>
<sequence>GDRFLRKMIRGIVGFMHDVGRGRYCSDNVKDVFNGKIKDIYFAPSHGLCLVEVRY</sequence>
<dbReference type="Gene3D" id="3.30.70.660">
    <property type="entry name" value="Pseudouridine synthase I, catalytic domain, C-terminal subdomain"/>
    <property type="match status" value="1"/>
</dbReference>
<comment type="caution">
    <text evidence="2">The sequence shown here is derived from an EMBL/GenBank/DDBJ whole genome shotgun (WGS) entry which is preliminary data.</text>
</comment>
<evidence type="ECO:0000259" key="1">
    <source>
        <dbReference type="Pfam" id="PF01416"/>
    </source>
</evidence>
<name>X1E3Q4_9ZZZZ</name>
<dbReference type="InterPro" id="IPR020097">
    <property type="entry name" value="PsdUridine_synth_TruA_a/b_dom"/>
</dbReference>
<proteinExistence type="predicted"/>
<dbReference type="Pfam" id="PF01416">
    <property type="entry name" value="PseudoU_synth_1"/>
    <property type="match status" value="1"/>
</dbReference>
<organism evidence="2">
    <name type="scientific">marine sediment metagenome</name>
    <dbReference type="NCBI Taxonomy" id="412755"/>
    <lineage>
        <taxon>unclassified sequences</taxon>
        <taxon>metagenomes</taxon>
        <taxon>ecological metagenomes</taxon>
    </lineage>
</organism>
<dbReference type="SUPFAM" id="SSF55120">
    <property type="entry name" value="Pseudouridine synthase"/>
    <property type="match status" value="1"/>
</dbReference>
<evidence type="ECO:0000313" key="2">
    <source>
        <dbReference type="EMBL" id="GAH27177.1"/>
    </source>
</evidence>
<accession>X1E3Q4</accession>
<dbReference type="GO" id="GO:0001522">
    <property type="term" value="P:pseudouridine synthesis"/>
    <property type="evidence" value="ECO:0007669"/>
    <property type="project" value="InterPro"/>
</dbReference>
<feature type="domain" description="Pseudouridine synthase I TruA alpha/beta" evidence="1">
    <location>
        <begin position="1"/>
        <end position="55"/>
    </location>
</feature>
<dbReference type="InterPro" id="IPR020103">
    <property type="entry name" value="PsdUridine_synth_cat_dom_sf"/>
</dbReference>
<gene>
    <name evidence="2" type="ORF">S03H2_09899</name>
</gene>
<dbReference type="GO" id="GO:0009982">
    <property type="term" value="F:pseudouridine synthase activity"/>
    <property type="evidence" value="ECO:0007669"/>
    <property type="project" value="InterPro"/>
</dbReference>
<dbReference type="GO" id="GO:0003723">
    <property type="term" value="F:RNA binding"/>
    <property type="evidence" value="ECO:0007669"/>
    <property type="project" value="InterPro"/>
</dbReference>
<dbReference type="AlphaFoldDB" id="X1E3Q4"/>
<feature type="non-terminal residue" evidence="2">
    <location>
        <position position="1"/>
    </location>
</feature>
<reference evidence="2" key="1">
    <citation type="journal article" date="2014" name="Front. Microbiol.">
        <title>High frequency of phylogenetically diverse reductive dehalogenase-homologous genes in deep subseafloor sedimentary metagenomes.</title>
        <authorList>
            <person name="Kawai M."/>
            <person name="Futagami T."/>
            <person name="Toyoda A."/>
            <person name="Takaki Y."/>
            <person name="Nishi S."/>
            <person name="Hori S."/>
            <person name="Arai W."/>
            <person name="Tsubouchi T."/>
            <person name="Morono Y."/>
            <person name="Uchiyama I."/>
            <person name="Ito T."/>
            <person name="Fujiyama A."/>
            <person name="Inagaki F."/>
            <person name="Takami H."/>
        </authorList>
    </citation>
    <scope>NUCLEOTIDE SEQUENCE</scope>
    <source>
        <strain evidence="2">Expedition CK06-06</strain>
    </source>
</reference>